<evidence type="ECO:0000313" key="2">
    <source>
        <dbReference type="Proteomes" id="UP001521222"/>
    </source>
</evidence>
<proteinExistence type="predicted"/>
<dbReference type="EMBL" id="JAKIXB020000005">
    <property type="protein sequence ID" value="KAL1608934.1"/>
    <property type="molecule type" value="Genomic_DNA"/>
</dbReference>
<sequence>MARKVKQDLQPEYEVVKIVLSPDEGIKEIPQLLSGQNPPAAVALGGAFDDATVDSMRDAASKAGSVVWLRVDKSRVGEMPPMDNKDEFGAALAKRIKSSLQEHKVGNGGEKEGVFLF</sequence>
<accession>A0ABR3RWX7</accession>
<gene>
    <name evidence="1" type="ORF">SLS59_002126</name>
</gene>
<organism evidence="1 2">
    <name type="scientific">Nothophoma quercina</name>
    <dbReference type="NCBI Taxonomy" id="749835"/>
    <lineage>
        <taxon>Eukaryota</taxon>
        <taxon>Fungi</taxon>
        <taxon>Dikarya</taxon>
        <taxon>Ascomycota</taxon>
        <taxon>Pezizomycotina</taxon>
        <taxon>Dothideomycetes</taxon>
        <taxon>Pleosporomycetidae</taxon>
        <taxon>Pleosporales</taxon>
        <taxon>Pleosporineae</taxon>
        <taxon>Didymellaceae</taxon>
        <taxon>Nothophoma</taxon>
    </lineage>
</organism>
<comment type="caution">
    <text evidence="1">The sequence shown here is derived from an EMBL/GenBank/DDBJ whole genome shotgun (WGS) entry which is preliminary data.</text>
</comment>
<evidence type="ECO:0000313" key="1">
    <source>
        <dbReference type="EMBL" id="KAL1608934.1"/>
    </source>
</evidence>
<keyword evidence="2" id="KW-1185">Reference proteome</keyword>
<protein>
    <submittedName>
        <fullName evidence="1">Uncharacterized protein</fullName>
    </submittedName>
</protein>
<name>A0ABR3RWX7_9PLEO</name>
<reference evidence="1 2" key="1">
    <citation type="submission" date="2024-02" db="EMBL/GenBank/DDBJ databases">
        <title>De novo assembly and annotation of 12 fungi associated with fruit tree decline syndrome in Ontario, Canada.</title>
        <authorList>
            <person name="Sulman M."/>
            <person name="Ellouze W."/>
            <person name="Ilyukhin E."/>
        </authorList>
    </citation>
    <scope>NUCLEOTIDE SEQUENCE [LARGE SCALE GENOMIC DNA]</scope>
    <source>
        <strain evidence="1 2">M97-236</strain>
    </source>
</reference>
<dbReference type="Proteomes" id="UP001521222">
    <property type="component" value="Unassembled WGS sequence"/>
</dbReference>